<feature type="domain" description="Small ribosomal subunit protein uS4 N-terminal" evidence="12">
    <location>
        <begin position="4"/>
        <end position="112"/>
    </location>
</feature>
<dbReference type="Gene3D" id="3.10.290.10">
    <property type="entry name" value="RNA-binding S4 domain"/>
    <property type="match status" value="1"/>
</dbReference>
<dbReference type="SMART" id="SM00363">
    <property type="entry name" value="S4"/>
    <property type="match status" value="1"/>
</dbReference>
<dbReference type="GO" id="GO:0042274">
    <property type="term" value="P:ribosomal small subunit biogenesis"/>
    <property type="evidence" value="ECO:0007669"/>
    <property type="project" value="TreeGrafter"/>
</dbReference>
<dbReference type="GO" id="GO:0034457">
    <property type="term" value="C:Mpp10 complex"/>
    <property type="evidence" value="ECO:0007669"/>
    <property type="project" value="TreeGrafter"/>
</dbReference>
<dbReference type="InterPro" id="IPR022801">
    <property type="entry name" value="Ribosomal_uS4"/>
</dbReference>
<name>A0AAD4PZK7_9EURO</name>
<comment type="caution">
    <text evidence="13">The sequence shown here is derived from an EMBL/GenBank/DDBJ whole genome shotgun (WGS) entry which is preliminary data.</text>
</comment>
<dbReference type="GO" id="GO:0032040">
    <property type="term" value="C:small-subunit processome"/>
    <property type="evidence" value="ECO:0007669"/>
    <property type="project" value="TreeGrafter"/>
</dbReference>
<evidence type="ECO:0000256" key="8">
    <source>
        <dbReference type="ARBA" id="ARBA00069727"/>
    </source>
</evidence>
<feature type="domain" description="RNA-binding S4" evidence="11">
    <location>
        <begin position="113"/>
        <end position="179"/>
    </location>
</feature>
<dbReference type="SUPFAM" id="SSF55174">
    <property type="entry name" value="Alpha-L RNA-binding motif"/>
    <property type="match status" value="1"/>
</dbReference>
<dbReference type="GO" id="GO:0006364">
    <property type="term" value="P:rRNA processing"/>
    <property type="evidence" value="ECO:0007669"/>
    <property type="project" value="TreeGrafter"/>
</dbReference>
<keyword evidence="6" id="KW-0539">Nucleus</keyword>
<dbReference type="AlphaFoldDB" id="A0AAD4PZK7"/>
<reference evidence="13" key="1">
    <citation type="submission" date="2021-12" db="EMBL/GenBank/DDBJ databases">
        <title>Convergent genome expansion in fungi linked to evolution of root-endophyte symbiosis.</title>
        <authorList>
            <consortium name="DOE Joint Genome Institute"/>
            <person name="Ke Y.-H."/>
            <person name="Bonito G."/>
            <person name="Liao H.-L."/>
            <person name="Looney B."/>
            <person name="Rojas-Flechas A."/>
            <person name="Nash J."/>
            <person name="Hameed K."/>
            <person name="Schadt C."/>
            <person name="Martin F."/>
            <person name="Crous P.W."/>
            <person name="Miettinen O."/>
            <person name="Magnuson J.K."/>
            <person name="Labbe J."/>
            <person name="Jacobson D."/>
            <person name="Doktycz M.J."/>
            <person name="Veneault-Fourrey C."/>
            <person name="Kuo A."/>
            <person name="Mondo S."/>
            <person name="Calhoun S."/>
            <person name="Riley R."/>
            <person name="Ohm R."/>
            <person name="LaButti K."/>
            <person name="Andreopoulos B."/>
            <person name="Pangilinan J."/>
            <person name="Nolan M."/>
            <person name="Tritt A."/>
            <person name="Clum A."/>
            <person name="Lipzen A."/>
            <person name="Daum C."/>
            <person name="Barry K."/>
            <person name="Grigoriev I.V."/>
            <person name="Vilgalys R."/>
        </authorList>
    </citation>
    <scope>NUCLEOTIDE SEQUENCE</scope>
    <source>
        <strain evidence="13">PMI_201</strain>
    </source>
</reference>
<evidence type="ECO:0000256" key="6">
    <source>
        <dbReference type="ARBA" id="ARBA00023242"/>
    </source>
</evidence>
<comment type="subcellular location">
    <subcellularLocation>
        <location evidence="1">Nucleus</location>
        <location evidence="1">Nucleolus</location>
    </subcellularLocation>
</comment>
<evidence type="ECO:0000313" key="13">
    <source>
        <dbReference type="EMBL" id="KAH8695993.1"/>
    </source>
</evidence>
<dbReference type="SMART" id="SM01390">
    <property type="entry name" value="Ribosomal_S4"/>
    <property type="match status" value="1"/>
</dbReference>
<evidence type="ECO:0000256" key="1">
    <source>
        <dbReference type="ARBA" id="ARBA00004604"/>
    </source>
</evidence>
<dbReference type="Pfam" id="PF01479">
    <property type="entry name" value="S4"/>
    <property type="match status" value="1"/>
</dbReference>
<evidence type="ECO:0000256" key="2">
    <source>
        <dbReference type="ARBA" id="ARBA00007465"/>
    </source>
</evidence>
<accession>A0AAD4PZK7</accession>
<dbReference type="CDD" id="cd00165">
    <property type="entry name" value="S4"/>
    <property type="match status" value="1"/>
</dbReference>
<dbReference type="GO" id="GO:0030515">
    <property type="term" value="F:snoRNA binding"/>
    <property type="evidence" value="ECO:0007669"/>
    <property type="project" value="TreeGrafter"/>
</dbReference>
<keyword evidence="4" id="KW-0699">rRNA-binding</keyword>
<dbReference type="PROSITE" id="PS50889">
    <property type="entry name" value="S4"/>
    <property type="match status" value="1"/>
</dbReference>
<evidence type="ECO:0000256" key="10">
    <source>
        <dbReference type="PROSITE-ProRule" id="PRU00182"/>
    </source>
</evidence>
<keyword evidence="5 10" id="KW-0694">RNA-binding</keyword>
<dbReference type="GeneID" id="70240004"/>
<gene>
    <name evidence="13" type="ORF">BGW36DRAFT_179798</name>
</gene>
<evidence type="ECO:0000256" key="9">
    <source>
        <dbReference type="ARBA" id="ARBA00072223"/>
    </source>
</evidence>
<dbReference type="InterPro" id="IPR036986">
    <property type="entry name" value="S4_RNA-bd_sf"/>
</dbReference>
<evidence type="ECO:0000256" key="4">
    <source>
        <dbReference type="ARBA" id="ARBA00022730"/>
    </source>
</evidence>
<dbReference type="InterPro" id="IPR001912">
    <property type="entry name" value="Ribosomal_uS4_N"/>
</dbReference>
<proteinExistence type="inferred from homology"/>
<evidence type="ECO:0000256" key="3">
    <source>
        <dbReference type="ARBA" id="ARBA00022517"/>
    </source>
</evidence>
<sequence>MVRQLKHHEKKLLRKVNFITYKSDGNHREHAIRARYYLQGSLDYQKYSQICGKLRSLAHKLSTLDPDDAYRRKIESQMLEKLWAMGILKQSREQGAGLSVVEREVTVSAFCRRRLGVLMTRNGMVEDVKTAVSLIEQGHVRVGTEVVNDPAFLVTRSMEDFVTWVDSSKIKRTIMKYRDNLDDFDLMA</sequence>
<protein>
    <recommendedName>
        <fullName evidence="8">U3 small nucleolar ribonucleoprotein protein IMP3</fullName>
    </recommendedName>
    <alternativeName>
        <fullName evidence="9">U3 small nucleolar ribonucleoprotein protein imp3</fullName>
    </alternativeName>
</protein>
<evidence type="ECO:0000259" key="11">
    <source>
        <dbReference type="SMART" id="SM00363"/>
    </source>
</evidence>
<evidence type="ECO:0000313" key="14">
    <source>
        <dbReference type="Proteomes" id="UP001201262"/>
    </source>
</evidence>
<evidence type="ECO:0000256" key="7">
    <source>
        <dbReference type="ARBA" id="ARBA00023274"/>
    </source>
</evidence>
<keyword evidence="3" id="KW-0690">Ribosome biogenesis</keyword>
<dbReference type="InterPro" id="IPR002942">
    <property type="entry name" value="S4_RNA-bd"/>
</dbReference>
<dbReference type="Proteomes" id="UP001201262">
    <property type="component" value="Unassembled WGS sequence"/>
</dbReference>
<keyword evidence="7 13" id="KW-0687">Ribonucleoprotein</keyword>
<dbReference type="FunFam" id="3.10.290.10:FF:000006">
    <property type="entry name" value="U3 small nucleolar ribonucleoprotein IMP3"/>
    <property type="match status" value="1"/>
</dbReference>
<organism evidence="13 14">
    <name type="scientific">Talaromyces proteolyticus</name>
    <dbReference type="NCBI Taxonomy" id="1131652"/>
    <lineage>
        <taxon>Eukaryota</taxon>
        <taxon>Fungi</taxon>
        <taxon>Dikarya</taxon>
        <taxon>Ascomycota</taxon>
        <taxon>Pezizomycotina</taxon>
        <taxon>Eurotiomycetes</taxon>
        <taxon>Eurotiomycetidae</taxon>
        <taxon>Eurotiales</taxon>
        <taxon>Trichocomaceae</taxon>
        <taxon>Talaromyces</taxon>
        <taxon>Talaromyces sect. Bacilispori</taxon>
    </lineage>
</organism>
<keyword evidence="14" id="KW-1185">Reference proteome</keyword>
<dbReference type="PANTHER" id="PTHR11831">
    <property type="entry name" value="30S 40S RIBOSOMAL PROTEIN"/>
    <property type="match status" value="1"/>
</dbReference>
<dbReference type="RefSeq" id="XP_046070931.1">
    <property type="nucleotide sequence ID" value="XM_046209717.1"/>
</dbReference>
<evidence type="ECO:0000259" key="12">
    <source>
        <dbReference type="SMART" id="SM01390"/>
    </source>
</evidence>
<dbReference type="PANTHER" id="PTHR11831:SF1">
    <property type="entry name" value="U3 SMALL NUCLEOLAR RIBONUCLEOPROTEIN PROTEIN IMP3"/>
    <property type="match status" value="1"/>
</dbReference>
<dbReference type="GO" id="GO:0019843">
    <property type="term" value="F:rRNA binding"/>
    <property type="evidence" value="ECO:0007669"/>
    <property type="project" value="UniProtKB-KW"/>
</dbReference>
<comment type="similarity">
    <text evidence="2">Belongs to the universal ribosomal protein uS4 family.</text>
</comment>
<evidence type="ECO:0000256" key="5">
    <source>
        <dbReference type="ARBA" id="ARBA00022884"/>
    </source>
</evidence>
<dbReference type="Pfam" id="PF00163">
    <property type="entry name" value="Ribosomal_S4"/>
    <property type="match status" value="1"/>
</dbReference>
<dbReference type="EMBL" id="JAJTJA010000007">
    <property type="protein sequence ID" value="KAH8695993.1"/>
    <property type="molecule type" value="Genomic_DNA"/>
</dbReference>